<protein>
    <submittedName>
        <fullName evidence="1">Uncharacterized protein</fullName>
    </submittedName>
</protein>
<dbReference type="CTD" id="9950054"/>
<dbReference type="InParanoid" id="A0A1S0TME6"/>
<sequence length="99" mass="11525">MFVIVCSLIASNLSERSSNKINIQLSHSSKPSRINNLLGGRFFRLTIQYTVHVAMTRIGRLSTHRILENNSTECFDRYRYILNVFVKHLYLRLYGADEC</sequence>
<organism evidence="1">
    <name type="scientific">Loa loa</name>
    <name type="common">Eye worm</name>
    <name type="synonym">Filaria loa</name>
    <dbReference type="NCBI Taxonomy" id="7209"/>
    <lineage>
        <taxon>Eukaryota</taxon>
        <taxon>Metazoa</taxon>
        <taxon>Ecdysozoa</taxon>
        <taxon>Nematoda</taxon>
        <taxon>Chromadorea</taxon>
        <taxon>Rhabditida</taxon>
        <taxon>Spirurina</taxon>
        <taxon>Spiruromorpha</taxon>
        <taxon>Filarioidea</taxon>
        <taxon>Onchocercidae</taxon>
        <taxon>Loa</taxon>
    </lineage>
</organism>
<dbReference type="RefSeq" id="XP_003148151.1">
    <property type="nucleotide sequence ID" value="XM_003148103.1"/>
</dbReference>
<name>A0A1S0TME6_LOALO</name>
<proteinExistence type="predicted"/>
<dbReference type="GeneID" id="9950054"/>
<dbReference type="EMBL" id="JH712119">
    <property type="protein sequence ID" value="EFO15919.1"/>
    <property type="molecule type" value="Genomic_DNA"/>
</dbReference>
<evidence type="ECO:0000313" key="1">
    <source>
        <dbReference type="EMBL" id="EFO15919.1"/>
    </source>
</evidence>
<gene>
    <name evidence="1" type="ORF">LOAG_12590</name>
</gene>
<accession>A0A1S0TME6</accession>
<reference evidence="1" key="1">
    <citation type="submission" date="2012-04" db="EMBL/GenBank/DDBJ databases">
        <title>The Genome Sequence of Loa loa.</title>
        <authorList>
            <consortium name="The Broad Institute Genome Sequencing Platform"/>
            <consortium name="Broad Institute Genome Sequencing Center for Infectious Disease"/>
            <person name="Nutman T.B."/>
            <person name="Fink D.L."/>
            <person name="Russ C."/>
            <person name="Young S."/>
            <person name="Zeng Q."/>
            <person name="Gargeya S."/>
            <person name="Alvarado L."/>
            <person name="Berlin A."/>
            <person name="Chapman S.B."/>
            <person name="Chen Z."/>
            <person name="Freedman E."/>
            <person name="Gellesch M."/>
            <person name="Goldberg J."/>
            <person name="Griggs A."/>
            <person name="Gujja S."/>
            <person name="Heilman E.R."/>
            <person name="Heiman D."/>
            <person name="Howarth C."/>
            <person name="Mehta T."/>
            <person name="Neiman D."/>
            <person name="Pearson M."/>
            <person name="Roberts A."/>
            <person name="Saif S."/>
            <person name="Shea T."/>
            <person name="Shenoy N."/>
            <person name="Sisk P."/>
            <person name="Stolte C."/>
            <person name="Sykes S."/>
            <person name="White J."/>
            <person name="Yandava C."/>
            <person name="Haas B."/>
            <person name="Henn M.R."/>
            <person name="Nusbaum C."/>
            <person name="Birren B."/>
        </authorList>
    </citation>
    <scope>NUCLEOTIDE SEQUENCE [LARGE SCALE GENOMIC DNA]</scope>
</reference>
<dbReference type="KEGG" id="loa:LOAG_12590"/>
<dbReference type="AlphaFoldDB" id="A0A1S0TME6"/>